<keyword evidence="9" id="KW-1185">Reference proteome</keyword>
<dbReference type="InterPro" id="IPR001557">
    <property type="entry name" value="L-lactate/malate_DH"/>
</dbReference>
<dbReference type="InterPro" id="IPR036291">
    <property type="entry name" value="NAD(P)-bd_dom_sf"/>
</dbReference>
<dbReference type="EMBL" id="AZFJ01000045">
    <property type="protein sequence ID" value="KRL86372.1"/>
    <property type="molecule type" value="Genomic_DNA"/>
</dbReference>
<feature type="domain" description="Lactate/malate dehydrogenase C-terminal" evidence="7">
    <location>
        <begin position="153"/>
        <end position="304"/>
    </location>
</feature>
<dbReference type="Pfam" id="PF02866">
    <property type="entry name" value="Ldh_1_C"/>
    <property type="match status" value="1"/>
</dbReference>
<sequence>MEEILMTRTIAVIGVGNVGGAVAHQIVTSGMADDLILIDRREGKVEADALDFEDAQANLTHHTNIIVNDYQAVAHAEVVISAVGNIGLQSLDNPDRFAELGFTSNQVKLVAQRLKEVGFHGKIICISNPCDIMTMIYQRVTGLPHNQVMGTGTMLDSARMHRAVGHALQVDPRSVEGYNLGEHGNSQFTAWSTVHVLGHPISQLAKERNLDLNAIDEDSKMGGYTVVKGKAYTNYGIAAAATRLATTILEDAHTQLPVSNWREEYGCYLSIPVVVGRAGVIERIRFDLTADEQRKLQESATFILEHFAQVDPANDELAAAVDQ</sequence>
<evidence type="ECO:0000256" key="3">
    <source>
        <dbReference type="PIRSR" id="PIRSR000102-1"/>
    </source>
</evidence>
<dbReference type="PANTHER" id="PTHR43128:SF31">
    <property type="entry name" value="L-LACTATE DEHYDROGENASE"/>
    <property type="match status" value="1"/>
</dbReference>
<protein>
    <submittedName>
        <fullName evidence="8">L-2-hydroxyisocaproate dehydrogenase</fullName>
    </submittedName>
</protein>
<dbReference type="AlphaFoldDB" id="A0A0R1U1J6"/>
<dbReference type="Gene3D" id="3.90.110.10">
    <property type="entry name" value="Lactate dehydrogenase/glycoside hydrolase, family 4, C-terminal"/>
    <property type="match status" value="1"/>
</dbReference>
<evidence type="ECO:0000256" key="1">
    <source>
        <dbReference type="ARBA" id="ARBA00006054"/>
    </source>
</evidence>
<dbReference type="Pfam" id="PF00056">
    <property type="entry name" value="Ldh_1_N"/>
    <property type="match status" value="1"/>
</dbReference>
<dbReference type="InterPro" id="IPR001236">
    <property type="entry name" value="Lactate/malate_DH_N"/>
</dbReference>
<proteinExistence type="inferred from homology"/>
<dbReference type="GO" id="GO:0006089">
    <property type="term" value="P:lactate metabolic process"/>
    <property type="evidence" value="ECO:0007669"/>
    <property type="project" value="TreeGrafter"/>
</dbReference>
<evidence type="ECO:0000259" key="6">
    <source>
        <dbReference type="Pfam" id="PF00056"/>
    </source>
</evidence>
<dbReference type="PANTHER" id="PTHR43128">
    <property type="entry name" value="L-2-HYDROXYCARBOXYLATE DEHYDROGENASE (NAD(P)(+))"/>
    <property type="match status" value="1"/>
</dbReference>
<dbReference type="SUPFAM" id="SSF51735">
    <property type="entry name" value="NAD(P)-binding Rossmann-fold domains"/>
    <property type="match status" value="1"/>
</dbReference>
<feature type="active site" description="Proton acceptor" evidence="3">
    <location>
        <position position="183"/>
    </location>
</feature>
<dbReference type="PATRIC" id="fig|1423783.4.peg.919"/>
<dbReference type="GO" id="GO:0004459">
    <property type="term" value="F:L-lactate dehydrogenase (NAD+) activity"/>
    <property type="evidence" value="ECO:0007669"/>
    <property type="project" value="InterPro"/>
</dbReference>
<evidence type="ECO:0000256" key="2">
    <source>
        <dbReference type="ARBA" id="ARBA00023002"/>
    </source>
</evidence>
<keyword evidence="2 5" id="KW-0560">Oxidoreductase</keyword>
<accession>A0A0R1U1J6</accession>
<comment type="caution">
    <text evidence="8">The sequence shown here is derived from an EMBL/GenBank/DDBJ whole genome shotgun (WGS) entry which is preliminary data.</text>
</comment>
<comment type="similarity">
    <text evidence="1">Belongs to the LDH/MDH superfamily. LDH family.</text>
</comment>
<dbReference type="InterPro" id="IPR015955">
    <property type="entry name" value="Lactate_DH/Glyco_Ohase_4_C"/>
</dbReference>
<dbReference type="Gene3D" id="3.40.50.720">
    <property type="entry name" value="NAD(P)-binding Rossmann-like Domain"/>
    <property type="match status" value="1"/>
</dbReference>
<dbReference type="PROSITE" id="PS00064">
    <property type="entry name" value="L_LDH"/>
    <property type="match status" value="1"/>
</dbReference>
<name>A0A0R1U1J6_9LACO</name>
<dbReference type="PRINTS" id="PR00086">
    <property type="entry name" value="LLDHDRGNASE"/>
</dbReference>
<dbReference type="STRING" id="1423783.FC50_GL000891"/>
<feature type="binding site" evidence="4">
    <location>
        <begin position="126"/>
        <end position="128"/>
    </location>
    <ligand>
        <name>NAD(+)</name>
        <dbReference type="ChEBI" id="CHEBI:57540"/>
    </ligand>
</feature>
<dbReference type="InterPro" id="IPR018177">
    <property type="entry name" value="L-lactate_DH_AS"/>
</dbReference>
<feature type="domain" description="Lactate/malate dehydrogenase N-terminal" evidence="6">
    <location>
        <begin position="10"/>
        <end position="150"/>
    </location>
</feature>
<gene>
    <name evidence="8" type="ORF">FC50_GL000891</name>
</gene>
<evidence type="ECO:0000259" key="7">
    <source>
        <dbReference type="Pfam" id="PF02866"/>
    </source>
</evidence>
<dbReference type="PIRSF" id="PIRSF000102">
    <property type="entry name" value="Lac_mal_DH"/>
    <property type="match status" value="1"/>
</dbReference>
<dbReference type="Proteomes" id="UP000051922">
    <property type="component" value="Unassembled WGS sequence"/>
</dbReference>
<feature type="binding site" evidence="4">
    <location>
        <begin position="14"/>
        <end position="19"/>
    </location>
    <ligand>
        <name>NAD(+)</name>
        <dbReference type="ChEBI" id="CHEBI:57540"/>
    </ligand>
</feature>
<dbReference type="SUPFAM" id="SSF56327">
    <property type="entry name" value="LDH C-terminal domain-like"/>
    <property type="match status" value="1"/>
</dbReference>
<dbReference type="InterPro" id="IPR022383">
    <property type="entry name" value="Lactate/malate_DH_C"/>
</dbReference>
<organism evidence="8 9">
    <name type="scientific">Lacticaseibacillus pantheris DSM 15945 = JCM 12539 = NBRC 106106</name>
    <dbReference type="NCBI Taxonomy" id="1423783"/>
    <lineage>
        <taxon>Bacteria</taxon>
        <taxon>Bacillati</taxon>
        <taxon>Bacillota</taxon>
        <taxon>Bacilli</taxon>
        <taxon>Lactobacillales</taxon>
        <taxon>Lactobacillaceae</taxon>
        <taxon>Lacticaseibacillus</taxon>
    </lineage>
</organism>
<keyword evidence="4" id="KW-0520">NAD</keyword>
<reference evidence="8 9" key="1">
    <citation type="journal article" date="2015" name="Genome Announc.">
        <title>Expanding the biotechnology potential of lactobacilli through comparative genomics of 213 strains and associated genera.</title>
        <authorList>
            <person name="Sun Z."/>
            <person name="Harris H.M."/>
            <person name="McCann A."/>
            <person name="Guo C."/>
            <person name="Argimon S."/>
            <person name="Zhang W."/>
            <person name="Yang X."/>
            <person name="Jeffery I.B."/>
            <person name="Cooney J.C."/>
            <person name="Kagawa T.F."/>
            <person name="Liu W."/>
            <person name="Song Y."/>
            <person name="Salvetti E."/>
            <person name="Wrobel A."/>
            <person name="Rasinkangas P."/>
            <person name="Parkhill J."/>
            <person name="Rea M.C."/>
            <person name="O'Sullivan O."/>
            <person name="Ritari J."/>
            <person name="Douillard F.P."/>
            <person name="Paul Ross R."/>
            <person name="Yang R."/>
            <person name="Briner A.E."/>
            <person name="Felis G.E."/>
            <person name="de Vos W.M."/>
            <person name="Barrangou R."/>
            <person name="Klaenhammer T.R."/>
            <person name="Caufield P.W."/>
            <person name="Cui Y."/>
            <person name="Zhang H."/>
            <person name="O'Toole P.W."/>
        </authorList>
    </citation>
    <scope>NUCLEOTIDE SEQUENCE [LARGE SCALE GENOMIC DNA]</scope>
    <source>
        <strain evidence="8 9">DSM 15945</strain>
    </source>
</reference>
<evidence type="ECO:0000313" key="9">
    <source>
        <dbReference type="Proteomes" id="UP000051922"/>
    </source>
</evidence>
<feature type="binding site" evidence="4">
    <location>
        <position position="39"/>
    </location>
    <ligand>
        <name>NAD(+)</name>
        <dbReference type="ChEBI" id="CHEBI:57540"/>
    </ligand>
</feature>
<evidence type="ECO:0000256" key="5">
    <source>
        <dbReference type="RuleBase" id="RU003369"/>
    </source>
</evidence>
<evidence type="ECO:0000313" key="8">
    <source>
        <dbReference type="EMBL" id="KRL86372.1"/>
    </source>
</evidence>
<evidence type="ECO:0000256" key="4">
    <source>
        <dbReference type="PIRSR" id="PIRSR000102-3"/>
    </source>
</evidence>